<organism evidence="4">
    <name type="scientific">Anisakis simplex</name>
    <name type="common">Herring worm</name>
    <dbReference type="NCBI Taxonomy" id="6269"/>
    <lineage>
        <taxon>Eukaryota</taxon>
        <taxon>Metazoa</taxon>
        <taxon>Ecdysozoa</taxon>
        <taxon>Nematoda</taxon>
        <taxon>Chromadorea</taxon>
        <taxon>Rhabditida</taxon>
        <taxon>Spirurina</taxon>
        <taxon>Ascaridomorpha</taxon>
        <taxon>Ascaridoidea</taxon>
        <taxon>Anisakidae</taxon>
        <taxon>Anisakis</taxon>
        <taxon>Anisakis simplex complex</taxon>
    </lineage>
</organism>
<feature type="region of interest" description="Disordered" evidence="1">
    <location>
        <begin position="1"/>
        <end position="23"/>
    </location>
</feature>
<keyword evidence="3" id="KW-1185">Reference proteome</keyword>
<protein>
    <submittedName>
        <fullName evidence="4">Thyroglobulin type-1 domain-containing protein</fullName>
    </submittedName>
</protein>
<reference evidence="2 3" key="2">
    <citation type="submission" date="2018-11" db="EMBL/GenBank/DDBJ databases">
        <authorList>
            <consortium name="Pathogen Informatics"/>
        </authorList>
    </citation>
    <scope>NUCLEOTIDE SEQUENCE [LARGE SCALE GENOMIC DNA]</scope>
</reference>
<accession>A0A0M3K958</accession>
<proteinExistence type="predicted"/>
<reference evidence="4" key="1">
    <citation type="submission" date="2017-02" db="UniProtKB">
        <authorList>
            <consortium name="WormBaseParasite"/>
        </authorList>
    </citation>
    <scope>IDENTIFICATION</scope>
</reference>
<evidence type="ECO:0000313" key="4">
    <source>
        <dbReference type="WBParaSite" id="ASIM_0001750001-mRNA-1"/>
    </source>
</evidence>
<evidence type="ECO:0000256" key="1">
    <source>
        <dbReference type="SAM" id="MobiDB-lite"/>
    </source>
</evidence>
<dbReference type="EMBL" id="UYRR01033542">
    <property type="protein sequence ID" value="VDK59006.1"/>
    <property type="molecule type" value="Genomic_DNA"/>
</dbReference>
<dbReference type="Proteomes" id="UP000267096">
    <property type="component" value="Unassembled WGS sequence"/>
</dbReference>
<dbReference type="AlphaFoldDB" id="A0A0M3K958"/>
<evidence type="ECO:0000313" key="3">
    <source>
        <dbReference type="Proteomes" id="UP000267096"/>
    </source>
</evidence>
<gene>
    <name evidence="2" type="ORF">ASIM_LOCUS16906</name>
</gene>
<name>A0A0M3K958_ANISI</name>
<dbReference type="WBParaSite" id="ASIM_0001750001-mRNA-1">
    <property type="protein sequence ID" value="ASIM_0001750001-mRNA-1"/>
    <property type="gene ID" value="ASIM_0001750001"/>
</dbReference>
<evidence type="ECO:0000313" key="2">
    <source>
        <dbReference type="EMBL" id="VDK59006.1"/>
    </source>
</evidence>
<sequence>MFYRWTTSPIEDEAAADDPNGNAIARESEPCAAYSSQSLVLKCPCDGERMTSQEKLKVEINQQQCAIGQNQQILA</sequence>